<evidence type="ECO:0000313" key="3">
    <source>
        <dbReference type="EMBL" id="MFC0314076.1"/>
    </source>
</evidence>
<keyword evidence="2" id="KW-0812">Transmembrane</keyword>
<evidence type="ECO:0000313" key="4">
    <source>
        <dbReference type="Proteomes" id="UP001589783"/>
    </source>
</evidence>
<name>A0ABV6H5C0_9ACTN</name>
<comment type="caution">
    <text evidence="3">The sequence shown here is derived from an EMBL/GenBank/DDBJ whole genome shotgun (WGS) entry which is preliminary data.</text>
</comment>
<gene>
    <name evidence="3" type="ORF">ACFFJD_04305</name>
</gene>
<sequence>MTEKTVLPPGHEGPGADSEAPPPASGQSSPTGLTNILAAQAEKVAKRNADDAEKLRASAGLWGKVLAGAMTTALGWITLKSATDIYPSESGGAQWAALIALIAMASSIVLTWWWFNRMTRPLAMGLNIENMRNGWNSELSEVEANEVARIYGELGALNKRKGGTAGAAVKLQGNTATVFSPSDATTLIVDYAMQAVEADREVEEHVDKGGSSTDEKVAHLVEKAARIRAEVYATQQRAMVAVIRRRIGGLTSGVVSSLCLLLFVGGLLGLSYSLDYLDAERAESATALTGLSRCATTVGELAKNRVGLGSAELPPECSGLQVRGATVGVTVSDVQALAGVLEKCRATTPAGQTRPECDALAAELSALVQRLPAG</sequence>
<protein>
    <submittedName>
        <fullName evidence="3">Uncharacterized protein</fullName>
    </submittedName>
</protein>
<organism evidence="3 4">
    <name type="scientific">Gordonia phosphorivorans</name>
    <dbReference type="NCBI Taxonomy" id="1056982"/>
    <lineage>
        <taxon>Bacteria</taxon>
        <taxon>Bacillati</taxon>
        <taxon>Actinomycetota</taxon>
        <taxon>Actinomycetes</taxon>
        <taxon>Mycobacteriales</taxon>
        <taxon>Gordoniaceae</taxon>
        <taxon>Gordonia</taxon>
    </lineage>
</organism>
<keyword evidence="2" id="KW-0472">Membrane</keyword>
<evidence type="ECO:0000256" key="2">
    <source>
        <dbReference type="SAM" id="Phobius"/>
    </source>
</evidence>
<feature type="transmembrane region" description="Helical" evidence="2">
    <location>
        <begin position="247"/>
        <end position="272"/>
    </location>
</feature>
<dbReference type="RefSeq" id="WP_382361440.1">
    <property type="nucleotide sequence ID" value="NZ_JBHLWV010000012.1"/>
</dbReference>
<dbReference type="Proteomes" id="UP001589783">
    <property type="component" value="Unassembled WGS sequence"/>
</dbReference>
<feature type="region of interest" description="Disordered" evidence="1">
    <location>
        <begin position="1"/>
        <end position="32"/>
    </location>
</feature>
<evidence type="ECO:0000256" key="1">
    <source>
        <dbReference type="SAM" id="MobiDB-lite"/>
    </source>
</evidence>
<feature type="transmembrane region" description="Helical" evidence="2">
    <location>
        <begin position="95"/>
        <end position="115"/>
    </location>
</feature>
<keyword evidence="4" id="KW-1185">Reference proteome</keyword>
<accession>A0ABV6H5C0</accession>
<proteinExistence type="predicted"/>
<feature type="transmembrane region" description="Helical" evidence="2">
    <location>
        <begin position="61"/>
        <end position="79"/>
    </location>
</feature>
<reference evidence="3 4" key="1">
    <citation type="submission" date="2024-09" db="EMBL/GenBank/DDBJ databases">
        <authorList>
            <person name="Sun Q."/>
            <person name="Mori K."/>
        </authorList>
    </citation>
    <scope>NUCLEOTIDE SEQUENCE [LARGE SCALE GENOMIC DNA]</scope>
    <source>
        <strain evidence="3 4">CCM 7957</strain>
    </source>
</reference>
<dbReference type="EMBL" id="JBHLWV010000012">
    <property type="protein sequence ID" value="MFC0314076.1"/>
    <property type="molecule type" value="Genomic_DNA"/>
</dbReference>
<keyword evidence="2" id="KW-1133">Transmembrane helix</keyword>